<evidence type="ECO:0000259" key="2">
    <source>
        <dbReference type="Pfam" id="PF24035"/>
    </source>
</evidence>
<reference evidence="3 4" key="1">
    <citation type="journal article" date="2019" name="Int. J. Syst. Evol. Microbiol.">
        <title>The Global Catalogue of Microorganisms (GCM) 10K type strain sequencing project: providing services to taxonomists for standard genome sequencing and annotation.</title>
        <authorList>
            <consortium name="The Broad Institute Genomics Platform"/>
            <consortium name="The Broad Institute Genome Sequencing Center for Infectious Disease"/>
            <person name="Wu L."/>
            <person name="Ma J."/>
        </authorList>
    </citation>
    <scope>NUCLEOTIDE SEQUENCE [LARGE SCALE GENOMIC DNA]</scope>
    <source>
        <strain evidence="3 4">GX26</strain>
    </source>
</reference>
<feature type="domain" description="DUF7344" evidence="2">
    <location>
        <begin position="24"/>
        <end position="99"/>
    </location>
</feature>
<dbReference type="RefSeq" id="WP_336348610.1">
    <property type="nucleotide sequence ID" value="NZ_JAZAQL010000001.1"/>
</dbReference>
<keyword evidence="4" id="KW-1185">Reference proteome</keyword>
<dbReference type="Pfam" id="PF24035">
    <property type="entry name" value="DUF7344"/>
    <property type="match status" value="1"/>
</dbReference>
<gene>
    <name evidence="3" type="ORF">ACFQGB_01785</name>
</gene>
<organism evidence="3 4">
    <name type="scientific">Halorubellus litoreus</name>
    <dbReference type="NCBI Taxonomy" id="755308"/>
    <lineage>
        <taxon>Archaea</taxon>
        <taxon>Methanobacteriati</taxon>
        <taxon>Methanobacteriota</taxon>
        <taxon>Stenosarchaea group</taxon>
        <taxon>Halobacteria</taxon>
        <taxon>Halobacteriales</taxon>
        <taxon>Halorubellaceae</taxon>
        <taxon>Halorubellus</taxon>
    </lineage>
</organism>
<sequence>MIHTKTDQTTEQSSGLVFDENTRHHVLADERRRTACNVLAECEQYVQLSDLAHAVAGSEATDREPASTGRVGVTLHHVHLPLLDDVGAVDYEPSTHRVTPNDAALDELAH</sequence>
<name>A0ABD5VAQ2_9EURY</name>
<comment type="caution">
    <text evidence="3">The sequence shown here is derived from an EMBL/GenBank/DDBJ whole genome shotgun (WGS) entry which is preliminary data.</text>
</comment>
<evidence type="ECO:0000313" key="4">
    <source>
        <dbReference type="Proteomes" id="UP001596395"/>
    </source>
</evidence>
<dbReference type="InterPro" id="IPR055768">
    <property type="entry name" value="DUF7344"/>
</dbReference>
<accession>A0ABD5VAQ2</accession>
<dbReference type="Proteomes" id="UP001596395">
    <property type="component" value="Unassembled WGS sequence"/>
</dbReference>
<dbReference type="AlphaFoldDB" id="A0ABD5VAQ2"/>
<evidence type="ECO:0000313" key="3">
    <source>
        <dbReference type="EMBL" id="MFC6951583.1"/>
    </source>
</evidence>
<feature type="region of interest" description="Disordered" evidence="1">
    <location>
        <begin position="1"/>
        <end position="23"/>
    </location>
</feature>
<dbReference type="EMBL" id="JBHSXN010000001">
    <property type="protein sequence ID" value="MFC6951583.1"/>
    <property type="molecule type" value="Genomic_DNA"/>
</dbReference>
<evidence type="ECO:0000256" key="1">
    <source>
        <dbReference type="SAM" id="MobiDB-lite"/>
    </source>
</evidence>
<protein>
    <recommendedName>
        <fullName evidence="2">DUF7344 domain-containing protein</fullName>
    </recommendedName>
</protein>
<proteinExistence type="predicted"/>